<keyword evidence="3" id="KW-1185">Reference proteome</keyword>
<dbReference type="PANTHER" id="PTHR43798">
    <property type="entry name" value="MONOACYLGLYCEROL LIPASE"/>
    <property type="match status" value="1"/>
</dbReference>
<accession>A0A923NL04</accession>
<feature type="domain" description="AB hydrolase-1" evidence="1">
    <location>
        <begin position="66"/>
        <end position="206"/>
    </location>
</feature>
<protein>
    <submittedName>
        <fullName evidence="2">Alpha/beta fold hydrolase</fullName>
    </submittedName>
</protein>
<evidence type="ECO:0000313" key="2">
    <source>
        <dbReference type="EMBL" id="MBC6679896.1"/>
    </source>
</evidence>
<dbReference type="EMBL" id="JACRYT010000007">
    <property type="protein sequence ID" value="MBC6679896.1"/>
    <property type="molecule type" value="Genomic_DNA"/>
</dbReference>
<dbReference type="Proteomes" id="UP000602647">
    <property type="component" value="Unassembled WGS sequence"/>
</dbReference>
<evidence type="ECO:0000313" key="3">
    <source>
        <dbReference type="Proteomes" id="UP000602647"/>
    </source>
</evidence>
<dbReference type="RefSeq" id="WP_187302995.1">
    <property type="nucleotide sequence ID" value="NZ_JACRYT010000007.1"/>
</dbReference>
<gene>
    <name evidence="2" type="ORF">H9L42_08650</name>
</gene>
<dbReference type="PANTHER" id="PTHR43798:SF33">
    <property type="entry name" value="HYDROLASE, PUTATIVE (AFU_ORTHOLOGUE AFUA_2G14860)-RELATED"/>
    <property type="match status" value="1"/>
</dbReference>
<keyword evidence="2" id="KW-0378">Hydrolase</keyword>
<dbReference type="Gene3D" id="3.40.50.1820">
    <property type="entry name" value="alpha/beta hydrolase"/>
    <property type="match status" value="1"/>
</dbReference>
<dbReference type="GO" id="GO:0016787">
    <property type="term" value="F:hydrolase activity"/>
    <property type="evidence" value="ECO:0007669"/>
    <property type="project" value="UniProtKB-KW"/>
</dbReference>
<dbReference type="SUPFAM" id="SSF53474">
    <property type="entry name" value="alpha/beta-Hydrolases"/>
    <property type="match status" value="1"/>
</dbReference>
<organism evidence="2 3">
    <name type="scientific">Zhenpiania hominis</name>
    <dbReference type="NCBI Taxonomy" id="2763644"/>
    <lineage>
        <taxon>Bacteria</taxon>
        <taxon>Bacillati</taxon>
        <taxon>Bacillota</taxon>
        <taxon>Clostridia</taxon>
        <taxon>Peptostreptococcales</taxon>
        <taxon>Anaerovoracaceae</taxon>
        <taxon>Zhenpiania</taxon>
    </lineage>
</organism>
<proteinExistence type="predicted"/>
<reference evidence="2" key="1">
    <citation type="submission" date="2020-08" db="EMBL/GenBank/DDBJ databases">
        <title>Genome public.</title>
        <authorList>
            <person name="Liu C."/>
            <person name="Sun Q."/>
        </authorList>
    </citation>
    <scope>NUCLEOTIDE SEQUENCE</scope>
    <source>
        <strain evidence="2">BX12</strain>
    </source>
</reference>
<dbReference type="InterPro" id="IPR029058">
    <property type="entry name" value="AB_hydrolase_fold"/>
</dbReference>
<dbReference type="InterPro" id="IPR000073">
    <property type="entry name" value="AB_hydrolase_1"/>
</dbReference>
<name>A0A923NL04_9FIRM</name>
<dbReference type="AlphaFoldDB" id="A0A923NL04"/>
<comment type="caution">
    <text evidence="2">The sequence shown here is derived from an EMBL/GenBank/DDBJ whole genome shotgun (WGS) entry which is preliminary data.</text>
</comment>
<sequence>MRFRKRYFAIGGLAALAILCFLLMFSMFPPRGAEKDCDTSRGGKSIAINGHIMWYDVYGKKKDETPIYILAGGPGFSSEYIEPYIRFLAKKRTVVLFDGRCSGRSEYTADLSDCTYENYGKDLEELRKRITPDKDILILAHSGGGVTAMEYMTKYEEHVKGVIFVSSLASKTNTVYSDEYLRTGFPPFNQKYANAWFSANIRELYGEYIANKDVVGILDHCEINYALMMKNNAKDKYDYSEKLEKSQIPALVLYGRQCDVPMADKTAAQNIHGILENSQMYGFDSSGHFCFAEEPQLFRQKVNAFINEIEKNT</sequence>
<dbReference type="Pfam" id="PF00561">
    <property type="entry name" value="Abhydrolase_1"/>
    <property type="match status" value="1"/>
</dbReference>
<dbReference type="InterPro" id="IPR050266">
    <property type="entry name" value="AB_hydrolase_sf"/>
</dbReference>
<dbReference type="GO" id="GO:0016020">
    <property type="term" value="C:membrane"/>
    <property type="evidence" value="ECO:0007669"/>
    <property type="project" value="TreeGrafter"/>
</dbReference>
<evidence type="ECO:0000259" key="1">
    <source>
        <dbReference type="Pfam" id="PF00561"/>
    </source>
</evidence>